<dbReference type="InterPro" id="IPR003838">
    <property type="entry name" value="ABC3_permease_C"/>
</dbReference>
<proteinExistence type="predicted"/>
<dbReference type="InterPro" id="IPR038766">
    <property type="entry name" value="Membrane_comp_ABC_pdt"/>
</dbReference>
<dbReference type="PANTHER" id="PTHR30287:SF1">
    <property type="entry name" value="INNER MEMBRANE PROTEIN"/>
    <property type="match status" value="1"/>
</dbReference>
<feature type="transmembrane region" description="Helical" evidence="6">
    <location>
        <begin position="768"/>
        <end position="794"/>
    </location>
</feature>
<keyword evidence="3 6" id="KW-0812">Transmembrane</keyword>
<evidence type="ECO:0000259" key="7">
    <source>
        <dbReference type="Pfam" id="PF02687"/>
    </source>
</evidence>
<evidence type="ECO:0000256" key="3">
    <source>
        <dbReference type="ARBA" id="ARBA00022692"/>
    </source>
</evidence>
<evidence type="ECO:0000256" key="4">
    <source>
        <dbReference type="ARBA" id="ARBA00022989"/>
    </source>
</evidence>
<gene>
    <name evidence="8" type="ORF">FAP39_01165</name>
</gene>
<feature type="transmembrane region" description="Helical" evidence="6">
    <location>
        <begin position="806"/>
        <end position="828"/>
    </location>
</feature>
<keyword evidence="2" id="KW-1003">Cell membrane</keyword>
<comment type="caution">
    <text evidence="8">The sequence shown here is derived from an EMBL/GenBank/DDBJ whole genome shotgun (WGS) entry which is preliminary data.</text>
</comment>
<dbReference type="Pfam" id="PF02687">
    <property type="entry name" value="FtsX"/>
    <property type="match status" value="2"/>
</dbReference>
<dbReference type="OrthoDB" id="9775544at2"/>
<keyword evidence="4 6" id="KW-1133">Transmembrane helix</keyword>
<evidence type="ECO:0000256" key="6">
    <source>
        <dbReference type="SAM" id="Phobius"/>
    </source>
</evidence>
<evidence type="ECO:0000256" key="2">
    <source>
        <dbReference type="ARBA" id="ARBA00022475"/>
    </source>
</evidence>
<dbReference type="EMBL" id="SULI01000001">
    <property type="protein sequence ID" value="TKZ22514.1"/>
    <property type="molecule type" value="Genomic_DNA"/>
</dbReference>
<reference evidence="8 9" key="1">
    <citation type="submission" date="2019-04" db="EMBL/GenBank/DDBJ databases">
        <title>Genome sequence of Pelagicola litoralis CL-ES2.</title>
        <authorList>
            <person name="Cao J."/>
        </authorList>
    </citation>
    <scope>NUCLEOTIDE SEQUENCE [LARGE SCALE GENOMIC DNA]</scope>
    <source>
        <strain evidence="8 9">CL-ES2</strain>
    </source>
</reference>
<feature type="transmembrane region" description="Helical" evidence="6">
    <location>
        <begin position="263"/>
        <end position="290"/>
    </location>
</feature>
<dbReference type="GO" id="GO:0005886">
    <property type="term" value="C:plasma membrane"/>
    <property type="evidence" value="ECO:0007669"/>
    <property type="project" value="UniProtKB-SubCell"/>
</dbReference>
<evidence type="ECO:0000256" key="1">
    <source>
        <dbReference type="ARBA" id="ARBA00004651"/>
    </source>
</evidence>
<evidence type="ECO:0000313" key="8">
    <source>
        <dbReference type="EMBL" id="TKZ22514.1"/>
    </source>
</evidence>
<keyword evidence="9" id="KW-1185">Reference proteome</keyword>
<sequence length="845" mass="88242">MNPSSLGLAFAFARRELRGGLTGFRVFLACLALGVATIAAIGTVRASIEAGLRAEGAALLGGDAQMGFTYRAASDEERAWIEQSADKVSEIYDFRSMAVVTRDGITERGLTQVKSVDSAYPLVGDVVLDPPMSLDAALSGKDGLPGAIMQPILMDRLGLATGDTFKLGSQNFRLMAALIHEPDSAGAGFALGPRTLVATTDLSDSALLAAGTLYSTKYRLDLPVGADLDAISTDAAARFETSGMRWRDSRNGAPGVAEFVDRLGAFLVLVGLSGLAVGGVGVSAAIRAYLARKTTVIAILRSLGAARRTILLTYFLQIGALSLVGIAMGLVLGAALPLILGPFLQSALPIPTVFAIYPIPLAEAALYGVLTALIFTLWPLSRTEDVRAAALFRDALETARIVPALPYLLGTMALLAILLGAAGWFSGSYQLTLWAAVGIMAALVTLAFAASGIRKLARSVLPAARKRPALRWALNAISSPKEATSSVVLSLGLGLSVLSAVGQIDGNLRNAIARDLPDVAPSYFFVDIQKTQIDGFLDRLEQDPKVSGTQTAPMLRGLVTRINDQPAQEVAGDHWVVRGDRGITYAAALPDTTKILEGAWWPEDYTGPPQISFAAEEATELGLGLGDTLTVNILGRDITGTITSLRDVDFSTAGMGFVMVMNEAALAGAPHSFIATVYAAPEAEAQILRDLSNAYPNITAIRVRDAIARVSGLLSNLADATSYGASVMLVTGFLVLIGAAAATQGARITEAAILKTLGATRRRILTSFALRAALTGAAAGIVSLAAGIAGAWAVTHFVLDTGFAVIWSNAIAIIVGGILATLLANLAFSARALSSRPARILRARE</sequence>
<dbReference type="PANTHER" id="PTHR30287">
    <property type="entry name" value="MEMBRANE COMPONENT OF PREDICTED ABC SUPERFAMILY METABOLITE UPTAKE TRANSPORTER"/>
    <property type="match status" value="1"/>
</dbReference>
<protein>
    <submittedName>
        <fullName evidence="8">FtsX-like permease family protein</fullName>
    </submittedName>
</protein>
<organism evidence="8 9">
    <name type="scientific">Shimia litoralis</name>
    <dbReference type="NCBI Taxonomy" id="420403"/>
    <lineage>
        <taxon>Bacteria</taxon>
        <taxon>Pseudomonadati</taxon>
        <taxon>Pseudomonadota</taxon>
        <taxon>Alphaproteobacteria</taxon>
        <taxon>Rhodobacterales</taxon>
        <taxon>Roseobacteraceae</taxon>
    </lineage>
</organism>
<feature type="domain" description="ABC3 transporter permease C-terminal" evidence="7">
    <location>
        <begin position="727"/>
        <end position="834"/>
    </location>
</feature>
<feature type="transmembrane region" description="Helical" evidence="6">
    <location>
        <begin position="311"/>
        <end position="339"/>
    </location>
</feature>
<feature type="transmembrane region" description="Helical" evidence="6">
    <location>
        <begin position="359"/>
        <end position="380"/>
    </location>
</feature>
<accession>A0A4U7NBW0</accession>
<feature type="transmembrane region" description="Helical" evidence="6">
    <location>
        <begin position="431"/>
        <end position="450"/>
    </location>
</feature>
<evidence type="ECO:0000256" key="5">
    <source>
        <dbReference type="ARBA" id="ARBA00023136"/>
    </source>
</evidence>
<feature type="domain" description="ABC3 transporter permease C-terminal" evidence="7">
    <location>
        <begin position="270"/>
        <end position="382"/>
    </location>
</feature>
<keyword evidence="5 6" id="KW-0472">Membrane</keyword>
<comment type="subcellular location">
    <subcellularLocation>
        <location evidence="1">Cell membrane</location>
        <topology evidence="1">Multi-pass membrane protein</topology>
    </subcellularLocation>
</comment>
<dbReference type="AlphaFoldDB" id="A0A4U7NBW0"/>
<evidence type="ECO:0000313" key="9">
    <source>
        <dbReference type="Proteomes" id="UP000306575"/>
    </source>
</evidence>
<name>A0A4U7NBW0_9RHOB</name>
<dbReference type="Proteomes" id="UP000306575">
    <property type="component" value="Unassembled WGS sequence"/>
</dbReference>
<feature type="transmembrane region" description="Helical" evidence="6">
    <location>
        <begin position="401"/>
        <end position="425"/>
    </location>
</feature>
<dbReference type="RefSeq" id="WP_138014531.1">
    <property type="nucleotide sequence ID" value="NZ_SULI01000001.1"/>
</dbReference>